<dbReference type="Pfam" id="PF00294">
    <property type="entry name" value="PfkB"/>
    <property type="match status" value="1"/>
</dbReference>
<dbReference type="SUPFAM" id="SSF53613">
    <property type="entry name" value="Ribokinase-like"/>
    <property type="match status" value="1"/>
</dbReference>
<protein>
    <submittedName>
        <fullName evidence="4">Sugar or nucleoside kinase, ribokinase family</fullName>
    </submittedName>
</protein>
<accession>A0A1G8VRA8</accession>
<evidence type="ECO:0000313" key="4">
    <source>
        <dbReference type="EMBL" id="SDJ68562.1"/>
    </source>
</evidence>
<dbReference type="PANTHER" id="PTHR42774">
    <property type="entry name" value="PHOSPHOTRANSFERASE SYSTEM TRANSPORT PROTEIN"/>
    <property type="match status" value="1"/>
</dbReference>
<dbReference type="RefSeq" id="WP_092625537.1">
    <property type="nucleotide sequence ID" value="NZ_FNFM01000001.1"/>
</dbReference>
<dbReference type="PROSITE" id="PS00584">
    <property type="entry name" value="PFKB_KINASES_2"/>
    <property type="match status" value="1"/>
</dbReference>
<dbReference type="Proteomes" id="UP000199213">
    <property type="component" value="Unassembled WGS sequence"/>
</dbReference>
<dbReference type="PANTHER" id="PTHR42774:SF3">
    <property type="entry name" value="KETOHEXOKINASE"/>
    <property type="match status" value="1"/>
</dbReference>
<feature type="domain" description="Carbohydrate kinase PfkB" evidence="3">
    <location>
        <begin position="6"/>
        <end position="283"/>
    </location>
</feature>
<evidence type="ECO:0000256" key="1">
    <source>
        <dbReference type="ARBA" id="ARBA00022679"/>
    </source>
</evidence>
<dbReference type="Gene3D" id="3.40.1190.20">
    <property type="match status" value="1"/>
</dbReference>
<dbReference type="InterPro" id="IPR002173">
    <property type="entry name" value="Carboh/pur_kinase_PfkB_CS"/>
</dbReference>
<dbReference type="OrthoDB" id="9795789at2"/>
<proteinExistence type="predicted"/>
<evidence type="ECO:0000259" key="3">
    <source>
        <dbReference type="Pfam" id="PF00294"/>
    </source>
</evidence>
<dbReference type="InterPro" id="IPR029056">
    <property type="entry name" value="Ribokinase-like"/>
</dbReference>
<name>A0A1G8VRA8_ACTMZ</name>
<keyword evidence="1" id="KW-0808">Transferase</keyword>
<dbReference type="EMBL" id="FNFM01000001">
    <property type="protein sequence ID" value="SDJ68562.1"/>
    <property type="molecule type" value="Genomic_DNA"/>
</dbReference>
<keyword evidence="2 4" id="KW-0418">Kinase</keyword>
<dbReference type="InterPro" id="IPR011611">
    <property type="entry name" value="PfkB_dom"/>
</dbReference>
<keyword evidence="5" id="KW-1185">Reference proteome</keyword>
<evidence type="ECO:0000313" key="5">
    <source>
        <dbReference type="Proteomes" id="UP000199213"/>
    </source>
</evidence>
<reference evidence="5" key="1">
    <citation type="submission" date="2016-10" db="EMBL/GenBank/DDBJ databases">
        <authorList>
            <person name="Varghese N."/>
            <person name="Submissions S."/>
        </authorList>
    </citation>
    <scope>NUCLEOTIDE SEQUENCE [LARGE SCALE GENOMIC DNA]</scope>
    <source>
        <strain evidence="5">DSM 45460</strain>
    </source>
</reference>
<organism evidence="4 5">
    <name type="scientific">Actinopolyspora mzabensis</name>
    <dbReference type="NCBI Taxonomy" id="995066"/>
    <lineage>
        <taxon>Bacteria</taxon>
        <taxon>Bacillati</taxon>
        <taxon>Actinomycetota</taxon>
        <taxon>Actinomycetes</taxon>
        <taxon>Actinopolysporales</taxon>
        <taxon>Actinopolysporaceae</taxon>
        <taxon>Actinopolyspora</taxon>
    </lineage>
</organism>
<evidence type="ECO:0000256" key="2">
    <source>
        <dbReference type="ARBA" id="ARBA00022777"/>
    </source>
</evidence>
<sequence length="292" mass="29636">MSRRAVLCAGMVTLDLLQRVAEFPGPNEKTTAERAELSAGGPATGAAVTAAALGSGVSLLTALGSHPMAGVVADELAEYGVELLDVTPDSGTPPVVSAVTVHSTTGSRSVVSRPPPDAAPEPGALLRDLPDAVLVDGHRPVLARAAVRHAERAGAPVVLDGGSWKPVLAEILPRVDLAVCSADFRAPGTTELEEQPAALFERGAGAVAVTRGPRDVLWWSPDGASGSVPVPAVEAVDTLGAGDVFHGAVVHAVAGGAPLSHLPDTLAFAAGVAADRVRHPGHREWLSGVSRR</sequence>
<gene>
    <name evidence="4" type="ORF">SAMN04487820_101272</name>
</gene>
<dbReference type="AlphaFoldDB" id="A0A1G8VRA8"/>
<dbReference type="InterPro" id="IPR052562">
    <property type="entry name" value="Ketohexokinase-related"/>
</dbReference>
<dbReference type="GO" id="GO:0016301">
    <property type="term" value="F:kinase activity"/>
    <property type="evidence" value="ECO:0007669"/>
    <property type="project" value="UniProtKB-KW"/>
</dbReference>